<dbReference type="InterPro" id="IPR018957">
    <property type="entry name" value="Znf_C3HC4_RING-type"/>
</dbReference>
<keyword evidence="7" id="KW-0808">Transferase</keyword>
<comment type="function">
    <text evidence="3">Might act as an E3 ubiquitin-protein ligase, or as part of E3 complex, which accepts ubiquitin from specific E2 ubiquitin-conjugating enzymes and then transfers it to substrates.</text>
</comment>
<comment type="caution">
    <text evidence="16">The sequence shown here is derived from an EMBL/GenBank/DDBJ whole genome shotgun (WGS) entry which is preliminary data.</text>
</comment>
<evidence type="ECO:0000256" key="3">
    <source>
        <dbReference type="ARBA" id="ARBA00003976"/>
    </source>
</evidence>
<feature type="domain" description="RING-type" evidence="15">
    <location>
        <begin position="149"/>
        <end position="352"/>
    </location>
</feature>
<dbReference type="InterPro" id="IPR031127">
    <property type="entry name" value="E3_UB_ligase_RBR"/>
</dbReference>
<dbReference type="PANTHER" id="PTHR11685">
    <property type="entry name" value="RBR FAMILY RING FINGER AND IBR DOMAIN-CONTAINING"/>
    <property type="match status" value="1"/>
</dbReference>
<dbReference type="Proteomes" id="UP001054252">
    <property type="component" value="Unassembled WGS sequence"/>
</dbReference>
<comment type="similarity">
    <text evidence="5">Belongs to the RBR family. Ariadne subfamily.</text>
</comment>
<dbReference type="EC" id="2.3.2.31" evidence="6"/>
<evidence type="ECO:0000256" key="7">
    <source>
        <dbReference type="ARBA" id="ARBA00022679"/>
    </source>
</evidence>
<evidence type="ECO:0000256" key="13">
    <source>
        <dbReference type="PROSITE-ProRule" id="PRU00175"/>
    </source>
</evidence>
<evidence type="ECO:0000259" key="14">
    <source>
        <dbReference type="PROSITE" id="PS50089"/>
    </source>
</evidence>
<proteinExistence type="inferred from homology"/>
<evidence type="ECO:0000256" key="10">
    <source>
        <dbReference type="ARBA" id="ARBA00022771"/>
    </source>
</evidence>
<dbReference type="Pfam" id="PF00097">
    <property type="entry name" value="zf-C3HC4"/>
    <property type="match status" value="1"/>
</dbReference>
<protein>
    <recommendedName>
        <fullName evidence="6">RBR-type E3 ubiquitin transferase</fullName>
        <ecNumber evidence="6">2.3.2.31</ecNumber>
    </recommendedName>
</protein>
<organism evidence="16 17">
    <name type="scientific">Rubroshorea leprosula</name>
    <dbReference type="NCBI Taxonomy" id="152421"/>
    <lineage>
        <taxon>Eukaryota</taxon>
        <taxon>Viridiplantae</taxon>
        <taxon>Streptophyta</taxon>
        <taxon>Embryophyta</taxon>
        <taxon>Tracheophyta</taxon>
        <taxon>Spermatophyta</taxon>
        <taxon>Magnoliopsida</taxon>
        <taxon>eudicotyledons</taxon>
        <taxon>Gunneridae</taxon>
        <taxon>Pentapetalae</taxon>
        <taxon>rosids</taxon>
        <taxon>malvids</taxon>
        <taxon>Malvales</taxon>
        <taxon>Dipterocarpaceae</taxon>
        <taxon>Rubroshorea</taxon>
    </lineage>
</organism>
<gene>
    <name evidence="16" type="ORF">SLEP1_g44378</name>
</gene>
<dbReference type="SUPFAM" id="SSF57850">
    <property type="entry name" value="RING/U-box"/>
    <property type="match status" value="4"/>
</dbReference>
<dbReference type="InterPro" id="IPR017907">
    <property type="entry name" value="Znf_RING_CS"/>
</dbReference>
<dbReference type="InterPro" id="IPR044066">
    <property type="entry name" value="TRIAD_supradom"/>
</dbReference>
<evidence type="ECO:0000256" key="6">
    <source>
        <dbReference type="ARBA" id="ARBA00012251"/>
    </source>
</evidence>
<evidence type="ECO:0000259" key="15">
    <source>
        <dbReference type="PROSITE" id="PS51873"/>
    </source>
</evidence>
<reference evidence="16 17" key="1">
    <citation type="journal article" date="2021" name="Commun. Biol.">
        <title>The genome of Shorea leprosula (Dipterocarpaceae) highlights the ecological relevance of drought in aseasonal tropical rainforests.</title>
        <authorList>
            <person name="Ng K.K.S."/>
            <person name="Kobayashi M.J."/>
            <person name="Fawcett J.A."/>
            <person name="Hatakeyama M."/>
            <person name="Paape T."/>
            <person name="Ng C.H."/>
            <person name="Ang C.C."/>
            <person name="Tnah L.H."/>
            <person name="Lee C.T."/>
            <person name="Nishiyama T."/>
            <person name="Sese J."/>
            <person name="O'Brien M.J."/>
            <person name="Copetti D."/>
            <person name="Mohd Noor M.I."/>
            <person name="Ong R.C."/>
            <person name="Putra M."/>
            <person name="Sireger I.Z."/>
            <person name="Indrioko S."/>
            <person name="Kosugi Y."/>
            <person name="Izuno A."/>
            <person name="Isagi Y."/>
            <person name="Lee S.L."/>
            <person name="Shimizu K.K."/>
        </authorList>
    </citation>
    <scope>NUCLEOTIDE SEQUENCE [LARGE SCALE GENOMIC DNA]</scope>
    <source>
        <strain evidence="16">214</strain>
    </source>
</reference>
<accession>A0AAV5LG43</accession>
<dbReference type="InterPro" id="IPR002867">
    <property type="entry name" value="IBR_dom"/>
</dbReference>
<dbReference type="PROSITE" id="PS50089">
    <property type="entry name" value="ZF_RING_2"/>
    <property type="match status" value="1"/>
</dbReference>
<evidence type="ECO:0000256" key="12">
    <source>
        <dbReference type="ARBA" id="ARBA00022833"/>
    </source>
</evidence>
<evidence type="ECO:0000256" key="1">
    <source>
        <dbReference type="ARBA" id="ARBA00001798"/>
    </source>
</evidence>
<comment type="pathway">
    <text evidence="4">Protein modification; protein ubiquitination.</text>
</comment>
<evidence type="ECO:0000256" key="4">
    <source>
        <dbReference type="ARBA" id="ARBA00004906"/>
    </source>
</evidence>
<name>A0AAV5LG43_9ROSI</name>
<keyword evidence="17" id="KW-1185">Reference proteome</keyword>
<dbReference type="PROSITE" id="PS51873">
    <property type="entry name" value="TRIAD"/>
    <property type="match status" value="1"/>
</dbReference>
<evidence type="ECO:0000256" key="11">
    <source>
        <dbReference type="ARBA" id="ARBA00022786"/>
    </source>
</evidence>
<keyword evidence="10 13" id="KW-0863">Zinc-finger</keyword>
<sequence length="366" mass="41925">MAQPLLSALPPTAIISWILSRAAVQAFFGIDRCYCPYRDCSTLVLNECGGQVKKAACPNCGREFCFQCRVPWHAGYWCRESRQRRNRDDVLFGMLVEWKKWIRCYKCGHAIEKSGGVGMGNLLNKQVPQEREERLIQSVADDDVEEGDSEFTCQICMESKPSTEKFNNTLCRHPFCLNCITKYIEFKVGDGVATVNCPAVDCDHQLDPLLCHSVISKPLFDRWCDRLCDCAILGIDRCYCPYSNCSMLVLNECGGTVKKATCPDCKRAFCFNCKVQWHAGYWCSEMAERRNRNDVLFGMLVEEKKWKRCYRCGHVIDKIAGCREVKCRCGEIICHECGRAFEYFSQCCNPTDNNIYRCMLCLIPCH</sequence>
<dbReference type="GO" id="GO:0008270">
    <property type="term" value="F:zinc ion binding"/>
    <property type="evidence" value="ECO:0007669"/>
    <property type="project" value="UniProtKB-KW"/>
</dbReference>
<dbReference type="InterPro" id="IPR013083">
    <property type="entry name" value="Znf_RING/FYVE/PHD"/>
</dbReference>
<dbReference type="AlphaFoldDB" id="A0AAV5LG43"/>
<keyword evidence="11" id="KW-0833">Ubl conjugation pathway</keyword>
<dbReference type="SMART" id="SM00647">
    <property type="entry name" value="IBR"/>
    <property type="match status" value="2"/>
</dbReference>
<dbReference type="InterPro" id="IPR001841">
    <property type="entry name" value="Znf_RING"/>
</dbReference>
<dbReference type="Gene3D" id="3.30.40.10">
    <property type="entry name" value="Zinc/RING finger domain, C3HC4 (zinc finger)"/>
    <property type="match status" value="1"/>
</dbReference>
<evidence type="ECO:0000313" key="17">
    <source>
        <dbReference type="Proteomes" id="UP001054252"/>
    </source>
</evidence>
<keyword evidence="9" id="KW-0677">Repeat</keyword>
<comment type="catalytic activity">
    <reaction evidence="1">
        <text>[E2 ubiquitin-conjugating enzyme]-S-ubiquitinyl-L-cysteine + [acceptor protein]-L-lysine = [E2 ubiquitin-conjugating enzyme]-L-cysteine + [acceptor protein]-N(6)-ubiquitinyl-L-lysine.</text>
        <dbReference type="EC" id="2.3.2.31"/>
    </reaction>
</comment>
<dbReference type="GO" id="GO:0016567">
    <property type="term" value="P:protein ubiquitination"/>
    <property type="evidence" value="ECO:0007669"/>
    <property type="project" value="InterPro"/>
</dbReference>
<comment type="cofactor">
    <cofactor evidence="2">
        <name>Zn(2+)</name>
        <dbReference type="ChEBI" id="CHEBI:29105"/>
    </cofactor>
</comment>
<feature type="domain" description="RING-type" evidence="14">
    <location>
        <begin position="153"/>
        <end position="198"/>
    </location>
</feature>
<dbReference type="Pfam" id="PF01485">
    <property type="entry name" value="IBR"/>
    <property type="match status" value="2"/>
</dbReference>
<dbReference type="PROSITE" id="PS00518">
    <property type="entry name" value="ZF_RING_1"/>
    <property type="match status" value="1"/>
</dbReference>
<keyword evidence="8" id="KW-0479">Metal-binding</keyword>
<dbReference type="GO" id="GO:0061630">
    <property type="term" value="F:ubiquitin protein ligase activity"/>
    <property type="evidence" value="ECO:0007669"/>
    <property type="project" value="UniProtKB-EC"/>
</dbReference>
<dbReference type="FunFam" id="3.30.40.10:FF:000230">
    <property type="entry name" value="RBR-type E3 ubiquitin transferase"/>
    <property type="match status" value="1"/>
</dbReference>
<dbReference type="EMBL" id="BPVZ01000115">
    <property type="protein sequence ID" value="GKV36226.1"/>
    <property type="molecule type" value="Genomic_DNA"/>
</dbReference>
<keyword evidence="12" id="KW-0862">Zinc</keyword>
<evidence type="ECO:0000256" key="2">
    <source>
        <dbReference type="ARBA" id="ARBA00001947"/>
    </source>
</evidence>
<evidence type="ECO:0000313" key="16">
    <source>
        <dbReference type="EMBL" id="GKV36226.1"/>
    </source>
</evidence>
<evidence type="ECO:0000256" key="9">
    <source>
        <dbReference type="ARBA" id="ARBA00022737"/>
    </source>
</evidence>
<evidence type="ECO:0000256" key="5">
    <source>
        <dbReference type="ARBA" id="ARBA00005884"/>
    </source>
</evidence>
<dbReference type="SMART" id="SM00184">
    <property type="entry name" value="RING"/>
    <property type="match status" value="1"/>
</dbReference>
<evidence type="ECO:0000256" key="8">
    <source>
        <dbReference type="ARBA" id="ARBA00022723"/>
    </source>
</evidence>